<evidence type="ECO:0000313" key="2">
    <source>
        <dbReference type="Proteomes" id="UP000180098"/>
    </source>
</evidence>
<protein>
    <submittedName>
        <fullName evidence="1">Uncharacterized protein</fullName>
    </submittedName>
</protein>
<sequence length="65" mass="7460">MVRTLADSFMFNVGGKDDRHAGFVWKKDGDFPERASKTQPHQAIYSLRMILTQLYIDLSGENNEL</sequence>
<gene>
    <name evidence="1" type="ORF">BKP35_00955</name>
</gene>
<comment type="caution">
    <text evidence="1">The sequence shown here is derived from an EMBL/GenBank/DDBJ whole genome shotgun (WGS) entry which is preliminary data.</text>
</comment>
<keyword evidence="2" id="KW-1185">Reference proteome</keyword>
<reference evidence="1 2" key="1">
    <citation type="submission" date="2016-10" db="EMBL/GenBank/DDBJ databases">
        <title>Draft genome sequences of four alkaliphilic bacteria belonging to the Anaerobacillus genus.</title>
        <authorList>
            <person name="Bassil N.M."/>
            <person name="Lloyd J.R."/>
        </authorList>
    </citation>
    <scope>NUCLEOTIDE SEQUENCE [LARGE SCALE GENOMIC DNA]</scope>
    <source>
        <strain evidence="1 2">DSM 15340</strain>
    </source>
</reference>
<organism evidence="1 2">
    <name type="scientific">Anaerobacillus arseniciselenatis</name>
    <dbReference type="NCBI Taxonomy" id="85682"/>
    <lineage>
        <taxon>Bacteria</taxon>
        <taxon>Bacillati</taxon>
        <taxon>Bacillota</taxon>
        <taxon>Bacilli</taxon>
        <taxon>Bacillales</taxon>
        <taxon>Bacillaceae</taxon>
        <taxon>Anaerobacillus</taxon>
    </lineage>
</organism>
<dbReference type="Proteomes" id="UP000180098">
    <property type="component" value="Unassembled WGS sequence"/>
</dbReference>
<evidence type="ECO:0000313" key="1">
    <source>
        <dbReference type="EMBL" id="OIJ15593.1"/>
    </source>
</evidence>
<dbReference type="AlphaFoldDB" id="A0A1S2LTW9"/>
<dbReference type="EMBL" id="MLQQ01000001">
    <property type="protein sequence ID" value="OIJ15593.1"/>
    <property type="molecule type" value="Genomic_DNA"/>
</dbReference>
<accession>A0A1S2LTW9</accession>
<name>A0A1S2LTW9_9BACI</name>
<proteinExistence type="predicted"/>